<dbReference type="Proteomes" id="UP000661918">
    <property type="component" value="Unassembled WGS sequence"/>
</dbReference>
<comment type="caution">
    <text evidence="1">The sequence shown here is derived from an EMBL/GenBank/DDBJ whole genome shotgun (WGS) entry which is preliminary data.</text>
</comment>
<gene>
    <name evidence="1" type="ORF">GCM10010841_04910</name>
</gene>
<evidence type="ECO:0000313" key="2">
    <source>
        <dbReference type="Proteomes" id="UP000661918"/>
    </source>
</evidence>
<name>A0ABQ2GJH6_9DEIO</name>
<reference evidence="2" key="1">
    <citation type="journal article" date="2019" name="Int. J. Syst. Evol. Microbiol.">
        <title>The Global Catalogue of Microorganisms (GCM) 10K type strain sequencing project: providing services to taxonomists for standard genome sequencing and annotation.</title>
        <authorList>
            <consortium name="The Broad Institute Genomics Platform"/>
            <consortium name="The Broad Institute Genome Sequencing Center for Infectious Disease"/>
            <person name="Wu L."/>
            <person name="Ma J."/>
        </authorList>
    </citation>
    <scope>NUCLEOTIDE SEQUENCE [LARGE SCALE GENOMIC DNA]</scope>
    <source>
        <strain evidence="2">JCM 15443</strain>
    </source>
</reference>
<accession>A0ABQ2GJH6</accession>
<dbReference type="EMBL" id="BMOM01000002">
    <property type="protein sequence ID" value="GGL99351.1"/>
    <property type="molecule type" value="Genomic_DNA"/>
</dbReference>
<protein>
    <submittedName>
        <fullName evidence="1">Uncharacterized protein</fullName>
    </submittedName>
</protein>
<keyword evidence="2" id="KW-1185">Reference proteome</keyword>
<proteinExistence type="predicted"/>
<organism evidence="1 2">
    <name type="scientific">Deinococcus aerophilus</name>
    <dbReference type="NCBI Taxonomy" id="522488"/>
    <lineage>
        <taxon>Bacteria</taxon>
        <taxon>Thermotogati</taxon>
        <taxon>Deinococcota</taxon>
        <taxon>Deinococci</taxon>
        <taxon>Deinococcales</taxon>
        <taxon>Deinococcaceae</taxon>
        <taxon>Deinococcus</taxon>
    </lineage>
</organism>
<sequence length="126" mass="13881">MMARKMGDDAHAAANAAQLRLLLADLGLIPAPLCREYFAVMRPADLTPVEIADQLARMYHADSGQKENAPSGEERTALAAYLGCHDDVREEAWAVWCGRLAPTRRNDAAYWLNVGFIEPCLEGRPV</sequence>
<evidence type="ECO:0000313" key="1">
    <source>
        <dbReference type="EMBL" id="GGL99351.1"/>
    </source>
</evidence>